<dbReference type="Proteomes" id="UP001500368">
    <property type="component" value="Unassembled WGS sequence"/>
</dbReference>
<evidence type="ECO:0000313" key="1">
    <source>
        <dbReference type="EMBL" id="GAA4916920.1"/>
    </source>
</evidence>
<accession>A0ABP9FUV3</accession>
<organism evidence="1 2">
    <name type="scientific">Nesterenkonia rhizosphaerae</name>
    <dbReference type="NCBI Taxonomy" id="1348272"/>
    <lineage>
        <taxon>Bacteria</taxon>
        <taxon>Bacillati</taxon>
        <taxon>Actinomycetota</taxon>
        <taxon>Actinomycetes</taxon>
        <taxon>Micrococcales</taxon>
        <taxon>Micrococcaceae</taxon>
        <taxon>Nesterenkonia</taxon>
    </lineage>
</organism>
<reference evidence="2" key="1">
    <citation type="journal article" date="2019" name="Int. J. Syst. Evol. Microbiol.">
        <title>The Global Catalogue of Microorganisms (GCM) 10K type strain sequencing project: providing services to taxonomists for standard genome sequencing and annotation.</title>
        <authorList>
            <consortium name="The Broad Institute Genomics Platform"/>
            <consortium name="The Broad Institute Genome Sequencing Center for Infectious Disease"/>
            <person name="Wu L."/>
            <person name="Ma J."/>
        </authorList>
    </citation>
    <scope>NUCLEOTIDE SEQUENCE [LARGE SCALE GENOMIC DNA]</scope>
    <source>
        <strain evidence="2">JCM 19129</strain>
    </source>
</reference>
<name>A0ABP9FUV3_9MICC</name>
<sequence length="42" mass="4531">MVGALAEPLRRGGHLGRLVPDDPVYLRLVAVRDVLLLSQPPA</sequence>
<protein>
    <submittedName>
        <fullName evidence="1">Uncharacterized protein</fullName>
    </submittedName>
</protein>
<gene>
    <name evidence="1" type="ORF">GCM10025790_10430</name>
</gene>
<evidence type="ECO:0000313" key="2">
    <source>
        <dbReference type="Proteomes" id="UP001500368"/>
    </source>
</evidence>
<dbReference type="EMBL" id="BAABLW010000005">
    <property type="protein sequence ID" value="GAA4916920.1"/>
    <property type="molecule type" value="Genomic_DNA"/>
</dbReference>
<keyword evidence="2" id="KW-1185">Reference proteome</keyword>
<proteinExistence type="predicted"/>
<comment type="caution">
    <text evidence="1">The sequence shown here is derived from an EMBL/GenBank/DDBJ whole genome shotgun (WGS) entry which is preliminary data.</text>
</comment>